<accession>B4MXN3</accession>
<organism evidence="1 2">
    <name type="scientific">Drosophila willistoni</name>
    <name type="common">Fruit fly</name>
    <dbReference type="NCBI Taxonomy" id="7260"/>
    <lineage>
        <taxon>Eukaryota</taxon>
        <taxon>Metazoa</taxon>
        <taxon>Ecdysozoa</taxon>
        <taxon>Arthropoda</taxon>
        <taxon>Hexapoda</taxon>
        <taxon>Insecta</taxon>
        <taxon>Pterygota</taxon>
        <taxon>Neoptera</taxon>
        <taxon>Endopterygota</taxon>
        <taxon>Diptera</taxon>
        <taxon>Brachycera</taxon>
        <taxon>Muscomorpha</taxon>
        <taxon>Ephydroidea</taxon>
        <taxon>Drosophilidae</taxon>
        <taxon>Drosophila</taxon>
        <taxon>Sophophora</taxon>
    </lineage>
</organism>
<evidence type="ECO:0000313" key="1">
    <source>
        <dbReference type="EMBL" id="EDW76802.2"/>
    </source>
</evidence>
<dbReference type="EMBL" id="CH963876">
    <property type="protein sequence ID" value="EDW76802.2"/>
    <property type="molecule type" value="Genomic_DNA"/>
</dbReference>
<proteinExistence type="predicted"/>
<name>B4MXN3_DROWI</name>
<reference evidence="1 2" key="1">
    <citation type="journal article" date="2007" name="Nature">
        <title>Evolution of genes and genomes on the Drosophila phylogeny.</title>
        <authorList>
            <consortium name="Drosophila 12 Genomes Consortium"/>
            <person name="Clark A.G."/>
            <person name="Eisen M.B."/>
            <person name="Smith D.R."/>
            <person name="Bergman C.M."/>
            <person name="Oliver B."/>
            <person name="Markow T.A."/>
            <person name="Kaufman T.C."/>
            <person name="Kellis M."/>
            <person name="Gelbart W."/>
            <person name="Iyer V.N."/>
            <person name="Pollard D.A."/>
            <person name="Sackton T.B."/>
            <person name="Larracuente A.M."/>
            <person name="Singh N.D."/>
            <person name="Abad J.P."/>
            <person name="Abt D.N."/>
            <person name="Adryan B."/>
            <person name="Aguade M."/>
            <person name="Akashi H."/>
            <person name="Anderson W.W."/>
            <person name="Aquadro C.F."/>
            <person name="Ardell D.H."/>
            <person name="Arguello R."/>
            <person name="Artieri C.G."/>
            <person name="Barbash D.A."/>
            <person name="Barker D."/>
            <person name="Barsanti P."/>
            <person name="Batterham P."/>
            <person name="Batzoglou S."/>
            <person name="Begun D."/>
            <person name="Bhutkar A."/>
            <person name="Blanco E."/>
            <person name="Bosak S.A."/>
            <person name="Bradley R.K."/>
            <person name="Brand A.D."/>
            <person name="Brent M.R."/>
            <person name="Brooks A.N."/>
            <person name="Brown R.H."/>
            <person name="Butlin R.K."/>
            <person name="Caggese C."/>
            <person name="Calvi B.R."/>
            <person name="Bernardo de Carvalho A."/>
            <person name="Caspi A."/>
            <person name="Castrezana S."/>
            <person name="Celniker S.E."/>
            <person name="Chang J.L."/>
            <person name="Chapple C."/>
            <person name="Chatterji S."/>
            <person name="Chinwalla A."/>
            <person name="Civetta A."/>
            <person name="Clifton S.W."/>
            <person name="Comeron J.M."/>
            <person name="Costello J.C."/>
            <person name="Coyne J.A."/>
            <person name="Daub J."/>
            <person name="David R.G."/>
            <person name="Delcher A.L."/>
            <person name="Delehaunty K."/>
            <person name="Do C.B."/>
            <person name="Ebling H."/>
            <person name="Edwards K."/>
            <person name="Eickbush T."/>
            <person name="Evans J.D."/>
            <person name="Filipski A."/>
            <person name="Findeiss S."/>
            <person name="Freyhult E."/>
            <person name="Fulton L."/>
            <person name="Fulton R."/>
            <person name="Garcia A.C."/>
            <person name="Gardiner A."/>
            <person name="Garfield D.A."/>
            <person name="Garvin B.E."/>
            <person name="Gibson G."/>
            <person name="Gilbert D."/>
            <person name="Gnerre S."/>
            <person name="Godfrey J."/>
            <person name="Good R."/>
            <person name="Gotea V."/>
            <person name="Gravely B."/>
            <person name="Greenberg A.J."/>
            <person name="Griffiths-Jones S."/>
            <person name="Gross S."/>
            <person name="Guigo R."/>
            <person name="Gustafson E.A."/>
            <person name="Haerty W."/>
            <person name="Hahn M.W."/>
            <person name="Halligan D.L."/>
            <person name="Halpern A.L."/>
            <person name="Halter G.M."/>
            <person name="Han M.V."/>
            <person name="Heger A."/>
            <person name="Hillier L."/>
            <person name="Hinrichs A.S."/>
            <person name="Holmes I."/>
            <person name="Hoskins R.A."/>
            <person name="Hubisz M.J."/>
            <person name="Hultmark D."/>
            <person name="Huntley M.A."/>
            <person name="Jaffe D.B."/>
            <person name="Jagadeeshan S."/>
            <person name="Jeck W.R."/>
            <person name="Johnson J."/>
            <person name="Jones C.D."/>
            <person name="Jordan W.C."/>
            <person name="Karpen G.H."/>
            <person name="Kataoka E."/>
            <person name="Keightley P.D."/>
            <person name="Kheradpour P."/>
            <person name="Kirkness E.F."/>
            <person name="Koerich L.B."/>
            <person name="Kristiansen K."/>
            <person name="Kudrna D."/>
            <person name="Kulathinal R.J."/>
            <person name="Kumar S."/>
            <person name="Kwok R."/>
            <person name="Lander E."/>
            <person name="Langley C.H."/>
            <person name="Lapoint R."/>
            <person name="Lazzaro B.P."/>
            <person name="Lee S.J."/>
            <person name="Levesque L."/>
            <person name="Li R."/>
            <person name="Lin C.F."/>
            <person name="Lin M.F."/>
            <person name="Lindblad-Toh K."/>
            <person name="Llopart A."/>
            <person name="Long M."/>
            <person name="Low L."/>
            <person name="Lozovsky E."/>
            <person name="Lu J."/>
            <person name="Luo M."/>
            <person name="Machado C.A."/>
            <person name="Makalowski W."/>
            <person name="Marzo M."/>
            <person name="Matsuda M."/>
            <person name="Matzkin L."/>
            <person name="McAllister B."/>
            <person name="McBride C.S."/>
            <person name="McKernan B."/>
            <person name="McKernan K."/>
            <person name="Mendez-Lago M."/>
            <person name="Minx P."/>
            <person name="Mollenhauer M.U."/>
            <person name="Montooth K."/>
            <person name="Mount S.M."/>
            <person name="Mu X."/>
            <person name="Myers E."/>
            <person name="Negre B."/>
            <person name="Newfeld S."/>
            <person name="Nielsen R."/>
            <person name="Noor M.A."/>
            <person name="O'Grady P."/>
            <person name="Pachter L."/>
            <person name="Papaceit M."/>
            <person name="Parisi M.J."/>
            <person name="Parisi M."/>
            <person name="Parts L."/>
            <person name="Pedersen J.S."/>
            <person name="Pesole G."/>
            <person name="Phillippy A.M."/>
            <person name="Ponting C.P."/>
            <person name="Pop M."/>
            <person name="Porcelli D."/>
            <person name="Powell J.R."/>
            <person name="Prohaska S."/>
            <person name="Pruitt K."/>
            <person name="Puig M."/>
            <person name="Quesneville H."/>
            <person name="Ram K.R."/>
            <person name="Rand D."/>
            <person name="Rasmussen M.D."/>
            <person name="Reed L.K."/>
            <person name="Reenan R."/>
            <person name="Reily A."/>
            <person name="Remington K.A."/>
            <person name="Rieger T.T."/>
            <person name="Ritchie M.G."/>
            <person name="Robin C."/>
            <person name="Rogers Y.H."/>
            <person name="Rohde C."/>
            <person name="Rozas J."/>
            <person name="Rubenfield M.J."/>
            <person name="Ruiz A."/>
            <person name="Russo S."/>
            <person name="Salzberg S.L."/>
            <person name="Sanchez-Gracia A."/>
            <person name="Saranga D.J."/>
            <person name="Sato H."/>
            <person name="Schaeffer S.W."/>
            <person name="Schatz M.C."/>
            <person name="Schlenke T."/>
            <person name="Schwartz R."/>
            <person name="Segarra C."/>
            <person name="Singh R.S."/>
            <person name="Sirot L."/>
            <person name="Sirota M."/>
            <person name="Sisneros N.B."/>
            <person name="Smith C.D."/>
            <person name="Smith T.F."/>
            <person name="Spieth J."/>
            <person name="Stage D.E."/>
            <person name="Stark A."/>
            <person name="Stephan W."/>
            <person name="Strausberg R.L."/>
            <person name="Strempel S."/>
            <person name="Sturgill D."/>
            <person name="Sutton G."/>
            <person name="Sutton G.G."/>
            <person name="Tao W."/>
            <person name="Teichmann S."/>
            <person name="Tobari Y.N."/>
            <person name="Tomimura Y."/>
            <person name="Tsolas J.M."/>
            <person name="Valente V.L."/>
            <person name="Venter E."/>
            <person name="Venter J.C."/>
            <person name="Vicario S."/>
            <person name="Vieira F.G."/>
            <person name="Vilella A.J."/>
            <person name="Villasante A."/>
            <person name="Walenz B."/>
            <person name="Wang J."/>
            <person name="Wasserman M."/>
            <person name="Watts T."/>
            <person name="Wilson D."/>
            <person name="Wilson R.K."/>
            <person name="Wing R.A."/>
            <person name="Wolfner M.F."/>
            <person name="Wong A."/>
            <person name="Wong G.K."/>
            <person name="Wu C.I."/>
            <person name="Wu G."/>
            <person name="Yamamoto D."/>
            <person name="Yang H.P."/>
            <person name="Yang S.P."/>
            <person name="Yorke J.A."/>
            <person name="Yoshida K."/>
            <person name="Zdobnov E."/>
            <person name="Zhang P."/>
            <person name="Zhang Y."/>
            <person name="Zimin A.V."/>
            <person name="Baldwin J."/>
            <person name="Abdouelleil A."/>
            <person name="Abdulkadir J."/>
            <person name="Abebe A."/>
            <person name="Abera B."/>
            <person name="Abreu J."/>
            <person name="Acer S.C."/>
            <person name="Aftuck L."/>
            <person name="Alexander A."/>
            <person name="An P."/>
            <person name="Anderson E."/>
            <person name="Anderson S."/>
            <person name="Arachi H."/>
            <person name="Azer M."/>
            <person name="Bachantsang P."/>
            <person name="Barry A."/>
            <person name="Bayul T."/>
            <person name="Berlin A."/>
            <person name="Bessette D."/>
            <person name="Bloom T."/>
            <person name="Blye J."/>
            <person name="Boguslavskiy L."/>
            <person name="Bonnet C."/>
            <person name="Boukhgalter B."/>
            <person name="Bourzgui I."/>
            <person name="Brown A."/>
            <person name="Cahill P."/>
            <person name="Channer S."/>
            <person name="Cheshatsang Y."/>
            <person name="Chuda L."/>
            <person name="Citroen M."/>
            <person name="Collymore A."/>
            <person name="Cooke P."/>
            <person name="Costello M."/>
            <person name="D'Aco K."/>
            <person name="Daza R."/>
            <person name="De Haan G."/>
            <person name="DeGray S."/>
            <person name="DeMaso C."/>
            <person name="Dhargay N."/>
            <person name="Dooley K."/>
            <person name="Dooley E."/>
            <person name="Doricent M."/>
            <person name="Dorje P."/>
            <person name="Dorjee K."/>
            <person name="Dupes A."/>
            <person name="Elong R."/>
            <person name="Falk J."/>
            <person name="Farina A."/>
            <person name="Faro S."/>
            <person name="Ferguson D."/>
            <person name="Fisher S."/>
            <person name="Foley C.D."/>
            <person name="Franke A."/>
            <person name="Friedrich D."/>
            <person name="Gadbois L."/>
            <person name="Gearin G."/>
            <person name="Gearin C.R."/>
            <person name="Giannoukos G."/>
            <person name="Goode T."/>
            <person name="Graham J."/>
            <person name="Grandbois E."/>
            <person name="Grewal S."/>
            <person name="Gyaltsen K."/>
            <person name="Hafez N."/>
            <person name="Hagos B."/>
            <person name="Hall J."/>
            <person name="Henson C."/>
            <person name="Hollinger A."/>
            <person name="Honan T."/>
            <person name="Huard M.D."/>
            <person name="Hughes L."/>
            <person name="Hurhula B."/>
            <person name="Husby M.E."/>
            <person name="Kamat A."/>
            <person name="Kanga B."/>
            <person name="Kashin S."/>
            <person name="Khazanovich D."/>
            <person name="Kisner P."/>
            <person name="Lance K."/>
            <person name="Lara M."/>
            <person name="Lee W."/>
            <person name="Lennon N."/>
            <person name="Letendre F."/>
            <person name="LeVine R."/>
            <person name="Lipovsky A."/>
            <person name="Liu X."/>
            <person name="Liu J."/>
            <person name="Liu S."/>
            <person name="Lokyitsang T."/>
            <person name="Lokyitsang Y."/>
            <person name="Lubonja R."/>
            <person name="Lui A."/>
            <person name="MacDonald P."/>
            <person name="Magnisalis V."/>
            <person name="Maru K."/>
            <person name="Matthews C."/>
            <person name="McCusker W."/>
            <person name="McDonough S."/>
            <person name="Mehta T."/>
            <person name="Meldrim J."/>
            <person name="Meneus L."/>
            <person name="Mihai O."/>
            <person name="Mihalev A."/>
            <person name="Mihova T."/>
            <person name="Mittelman R."/>
            <person name="Mlenga V."/>
            <person name="Montmayeur A."/>
            <person name="Mulrain L."/>
            <person name="Navidi A."/>
            <person name="Naylor J."/>
            <person name="Negash T."/>
            <person name="Nguyen T."/>
            <person name="Nguyen N."/>
            <person name="Nicol R."/>
            <person name="Norbu C."/>
            <person name="Norbu N."/>
            <person name="Novod N."/>
            <person name="O'Neill B."/>
            <person name="Osman S."/>
            <person name="Markiewicz E."/>
            <person name="Oyono O.L."/>
            <person name="Patti C."/>
            <person name="Phunkhang P."/>
            <person name="Pierre F."/>
            <person name="Priest M."/>
            <person name="Raghuraman S."/>
            <person name="Rege F."/>
            <person name="Reyes R."/>
            <person name="Rise C."/>
            <person name="Rogov P."/>
            <person name="Ross K."/>
            <person name="Ryan E."/>
            <person name="Settipalli S."/>
            <person name="Shea T."/>
            <person name="Sherpa N."/>
            <person name="Shi L."/>
            <person name="Shih D."/>
            <person name="Sparrow T."/>
            <person name="Spaulding J."/>
            <person name="Stalker J."/>
            <person name="Stange-Thomann N."/>
            <person name="Stavropoulos S."/>
            <person name="Stone C."/>
            <person name="Strader C."/>
            <person name="Tesfaye S."/>
            <person name="Thomson T."/>
            <person name="Thoulutsang Y."/>
            <person name="Thoulutsang D."/>
            <person name="Topham K."/>
            <person name="Topping I."/>
            <person name="Tsamla T."/>
            <person name="Vassiliev H."/>
            <person name="Vo A."/>
            <person name="Wangchuk T."/>
            <person name="Wangdi T."/>
            <person name="Weiand M."/>
            <person name="Wilkinson J."/>
            <person name="Wilson A."/>
            <person name="Yadav S."/>
            <person name="Young G."/>
            <person name="Yu Q."/>
            <person name="Zembek L."/>
            <person name="Zhong D."/>
            <person name="Zimmer A."/>
            <person name="Zwirko Z."/>
            <person name="Jaffe D.B."/>
            <person name="Alvarez P."/>
            <person name="Brockman W."/>
            <person name="Butler J."/>
            <person name="Chin C."/>
            <person name="Gnerre S."/>
            <person name="Grabherr M."/>
            <person name="Kleber M."/>
            <person name="Mauceli E."/>
            <person name="MacCallum I."/>
        </authorList>
    </citation>
    <scope>NUCLEOTIDE SEQUENCE [LARGE SCALE GENOMIC DNA]</scope>
    <source>
        <strain evidence="2">Tucson 14030-0811.24</strain>
    </source>
</reference>
<sequence length="244" mass="28028">MDPAVLILSYGEVTPMEIVENILMEMKQSKIVEPVTYGSAKLEICKCVMHTKYYSNNICLVPFNGRCEDVPTEIIEMTEALIIYFDSKDIRFVDSIPKIVNFSTKNDIQLGFLITTSFSEQPNELTFQDLKQKTNFLFDIITLKSDNEKDISSEEEKNQYAEIVDGLSNFVWSNVKVQSNLGNDYYEQLNNTDELEAQLNDFEKLIITAQNLRRDTHLSRDEFLNKAEELAEVISTILNDTDSD</sequence>
<dbReference type="InParanoid" id="B4MXN3"/>
<evidence type="ECO:0000313" key="2">
    <source>
        <dbReference type="Proteomes" id="UP000007798"/>
    </source>
</evidence>
<dbReference type="HOGENOM" id="CLU_1134577_0_0_1"/>
<dbReference type="eggNOG" id="KOG4273">
    <property type="taxonomic scope" value="Eukaryota"/>
</dbReference>
<protein>
    <submittedName>
        <fullName evidence="1">Uncharacterized protein</fullName>
    </submittedName>
</protein>
<dbReference type="STRING" id="7260.B4MXN3"/>
<dbReference type="Proteomes" id="UP000007798">
    <property type="component" value="Unassembled WGS sequence"/>
</dbReference>
<keyword evidence="2" id="KW-1185">Reference proteome</keyword>
<gene>
    <name evidence="1" type="primary">Dwil\GK20271</name>
    <name evidence="1" type="ORF">Dwil_GK20271</name>
</gene>
<dbReference type="AlphaFoldDB" id="B4MXN3"/>
<dbReference type="OrthoDB" id="10261384at2759"/>
<dbReference type="FunCoup" id="B4MXN3">
    <property type="interactions" value="275"/>
</dbReference>